<feature type="transmembrane region" description="Helical" evidence="1">
    <location>
        <begin position="31"/>
        <end position="56"/>
    </location>
</feature>
<protein>
    <submittedName>
        <fullName evidence="2">Uncharacterized protein</fullName>
    </submittedName>
</protein>
<reference evidence="2 3" key="1">
    <citation type="journal article" date="2016" name="Nat. Commun.">
        <title>Thousands of microbial genomes shed light on interconnected biogeochemical processes in an aquifer system.</title>
        <authorList>
            <person name="Anantharaman K."/>
            <person name="Brown C.T."/>
            <person name="Hug L.A."/>
            <person name="Sharon I."/>
            <person name="Castelle C.J."/>
            <person name="Probst A.J."/>
            <person name="Thomas B.C."/>
            <person name="Singh A."/>
            <person name="Wilkins M.J."/>
            <person name="Karaoz U."/>
            <person name="Brodie E.L."/>
            <person name="Williams K.H."/>
            <person name="Hubbard S.S."/>
            <person name="Banfield J.F."/>
        </authorList>
    </citation>
    <scope>NUCLEOTIDE SEQUENCE [LARGE SCALE GENOMIC DNA]</scope>
</reference>
<name>A0A1G2MIF0_9BACT</name>
<evidence type="ECO:0000256" key="1">
    <source>
        <dbReference type="SAM" id="Phobius"/>
    </source>
</evidence>
<keyword evidence="1" id="KW-0812">Transmembrane</keyword>
<gene>
    <name evidence="2" type="ORF">A3C72_02760</name>
</gene>
<keyword evidence="1" id="KW-0472">Membrane</keyword>
<evidence type="ECO:0000313" key="2">
    <source>
        <dbReference type="EMBL" id="OHA22811.1"/>
    </source>
</evidence>
<keyword evidence="1" id="KW-1133">Transmembrane helix</keyword>
<sequence>MLFGTICFLIGFIIWLPVAHLTRDFWEPVTSRSIIFGLLFGIILSGLSTATGIMFFKGRLDRRNRKVHAPFNENRRDLSDTAAFSFILNLESGLYLNSLFLIHNSYP</sequence>
<dbReference type="EMBL" id="MHRK01000047">
    <property type="protein sequence ID" value="OHA22811.1"/>
    <property type="molecule type" value="Genomic_DNA"/>
</dbReference>
<dbReference type="Proteomes" id="UP000177130">
    <property type="component" value="Unassembled WGS sequence"/>
</dbReference>
<comment type="caution">
    <text evidence="2">The sequence shown here is derived from an EMBL/GenBank/DDBJ whole genome shotgun (WGS) entry which is preliminary data.</text>
</comment>
<proteinExistence type="predicted"/>
<dbReference type="AlphaFoldDB" id="A0A1G2MIF0"/>
<accession>A0A1G2MIF0</accession>
<evidence type="ECO:0000313" key="3">
    <source>
        <dbReference type="Proteomes" id="UP000177130"/>
    </source>
</evidence>
<organism evidence="2 3">
    <name type="scientific">Candidatus Taylorbacteria bacterium RIFCSPHIGHO2_02_FULL_43_32b</name>
    <dbReference type="NCBI Taxonomy" id="1802306"/>
    <lineage>
        <taxon>Bacteria</taxon>
        <taxon>Candidatus Tayloriibacteriota</taxon>
    </lineage>
</organism>